<gene>
    <name evidence="13" type="ORF">QYF61_020533</name>
</gene>
<feature type="binding site" evidence="10">
    <location>
        <position position="638"/>
    </location>
    <ligand>
        <name>Zn(2+)</name>
        <dbReference type="ChEBI" id="CHEBI:29105"/>
        <label>2</label>
    </ligand>
</feature>
<dbReference type="AlphaFoldDB" id="A0AAN7S6Z4"/>
<feature type="binding site" evidence="10">
    <location>
        <position position="524"/>
    </location>
    <ligand>
        <name>Zn(2+)</name>
        <dbReference type="ChEBI" id="CHEBI:29105"/>
        <label>2</label>
    </ligand>
</feature>
<protein>
    <recommendedName>
        <fullName evidence="3 12">Alkaline phosphatase</fullName>
        <ecNumber evidence="3 12">3.1.3.1</ecNumber>
    </recommendedName>
</protein>
<organism evidence="13 14">
    <name type="scientific">Mycteria americana</name>
    <name type="common">Wood stork</name>
    <dbReference type="NCBI Taxonomy" id="33587"/>
    <lineage>
        <taxon>Eukaryota</taxon>
        <taxon>Metazoa</taxon>
        <taxon>Chordata</taxon>
        <taxon>Craniata</taxon>
        <taxon>Vertebrata</taxon>
        <taxon>Euteleostomi</taxon>
        <taxon>Archelosauria</taxon>
        <taxon>Archosauria</taxon>
        <taxon>Dinosauria</taxon>
        <taxon>Saurischia</taxon>
        <taxon>Theropoda</taxon>
        <taxon>Coelurosauria</taxon>
        <taxon>Aves</taxon>
        <taxon>Neognathae</taxon>
        <taxon>Neoaves</taxon>
        <taxon>Aequornithes</taxon>
        <taxon>Ciconiiformes</taxon>
        <taxon>Ciconiidae</taxon>
        <taxon>Mycteria</taxon>
    </lineage>
</organism>
<dbReference type="SUPFAM" id="SSF53649">
    <property type="entry name" value="Alkaline phosphatase-like"/>
    <property type="match status" value="2"/>
</dbReference>
<keyword evidence="4" id="KW-0336">GPI-anchor</keyword>
<dbReference type="PANTHER" id="PTHR11596">
    <property type="entry name" value="ALKALINE PHOSPHATASE"/>
    <property type="match status" value="1"/>
</dbReference>
<dbReference type="GO" id="GO:0046872">
    <property type="term" value="F:metal ion binding"/>
    <property type="evidence" value="ECO:0007669"/>
    <property type="project" value="UniProtKB-KW"/>
</dbReference>
<comment type="subcellular location">
    <subcellularLocation>
        <location evidence="1">Cell membrane</location>
        <topology evidence="1">Lipid-anchor</topology>
        <topology evidence="1">GPI-anchor</topology>
    </subcellularLocation>
</comment>
<keyword evidence="4" id="KW-0325">Glycoprotein</keyword>
<name>A0AAN7S6Z4_MYCAM</name>
<dbReference type="GO" id="GO:0098552">
    <property type="term" value="C:side of membrane"/>
    <property type="evidence" value="ECO:0007669"/>
    <property type="project" value="UniProtKB-KW"/>
</dbReference>
<feature type="binding site" evidence="10">
    <location>
        <position position="227"/>
    </location>
    <ligand>
        <name>Mg(2+)</name>
        <dbReference type="ChEBI" id="CHEBI:18420"/>
    </ligand>
</feature>
<keyword evidence="8 10" id="KW-0460">Magnesium</keyword>
<dbReference type="GO" id="GO:0005886">
    <property type="term" value="C:plasma membrane"/>
    <property type="evidence" value="ECO:0007669"/>
    <property type="project" value="UniProtKB-SubCell"/>
</dbReference>
<comment type="catalytic activity">
    <reaction evidence="12">
        <text>a phosphate monoester + H2O = an alcohol + phosphate</text>
        <dbReference type="Rhea" id="RHEA:15017"/>
        <dbReference type="ChEBI" id="CHEBI:15377"/>
        <dbReference type="ChEBI" id="CHEBI:30879"/>
        <dbReference type="ChEBI" id="CHEBI:43474"/>
        <dbReference type="ChEBI" id="CHEBI:67140"/>
        <dbReference type="EC" id="3.1.3.1"/>
    </reaction>
</comment>
<evidence type="ECO:0000256" key="4">
    <source>
        <dbReference type="ARBA" id="ARBA00022622"/>
    </source>
</evidence>
<feature type="binding site" evidence="10">
    <location>
        <position position="528"/>
    </location>
    <ligand>
        <name>Zn(2+)</name>
        <dbReference type="ChEBI" id="CHEBI:29105"/>
        <label>2</label>
    </ligand>
</feature>
<feature type="active site" description="Phosphoserine intermediate" evidence="9">
    <location>
        <position position="277"/>
    </location>
</feature>
<feature type="binding site" evidence="10">
    <location>
        <position position="565"/>
    </location>
    <ligand>
        <name>Zn(2+)</name>
        <dbReference type="ChEBI" id="CHEBI:29105"/>
        <label>2</label>
    </ligand>
</feature>
<proteinExistence type="inferred from homology"/>
<dbReference type="Pfam" id="PF00245">
    <property type="entry name" value="Alk_phosphatase"/>
    <property type="match status" value="3"/>
</dbReference>
<evidence type="ECO:0000313" key="13">
    <source>
        <dbReference type="EMBL" id="KAK4820158.1"/>
    </source>
</evidence>
<dbReference type="InterPro" id="IPR001952">
    <property type="entry name" value="Alkaline_phosphatase"/>
</dbReference>
<dbReference type="CDD" id="cd16012">
    <property type="entry name" value="ALP"/>
    <property type="match status" value="1"/>
</dbReference>
<sequence length="707" mass="75794">MEAIMLDRAVARAGELTSRSDTLTVVTADHSHVFTFGGNTLRGTSIFGLAPKKAKDKRAYTSILYGNGPGYSIRDGGRPAASLPAAEDKDYRQQAAVPLETETHSGEDVVVLAQGPMAHLFHGVQEQHYIAHAMAYAACLEPYAAEPRSARVADGASDIGLPDLTMQLLAPLALCLGLWAGLSAAVIPVEEEKPSFWNKQAAAAIEASLKIQPRISEAKNLILFLGDGFGIPTITATRILKGQEQGKLGPETPLALDAFPYVALSKTYNVDRQVPDSAGTATAYLCGVKGNFQTVGLSAAARLSQCNTTAGNEVVSVLERARKAGLGGGGPHAPARRLSWGLTGGEVAGKAVGIVTTTRVQHASPSGTYAHVVNRNWYADSSMPMDARLQGCKDIAWQLVHNVDINVILGGGRKYMTPVETPDPEYPTHQTQNGIRKDGKNLINVWLEARPGARYVWNKTEMLAAAADPSVNYLMGLFEPGDMKYNLMRNTTMDPSLTEMTEAAITILSRNPNGFYLFVEDKIDHGHHDGAAHKALTEAVEFDRAIERAGALTDEAQTLTVVTADHSHVFSFGGYTLRGSSIFGLAPSEATDHKNYTSILYGNGPGYPGANRPNVDEHTAKKYDYLQQAAVPLVSETHGGEDVAILAKGPMAHLFHGVQEQTYVAHAMAYAACLEPYTTCHQRDSAPGTHATPLALLLPTLLLPLFH</sequence>
<dbReference type="SMART" id="SM00098">
    <property type="entry name" value="alkPPc"/>
    <property type="match status" value="1"/>
</dbReference>
<dbReference type="PROSITE" id="PS00123">
    <property type="entry name" value="ALKALINE_PHOSPHATASE"/>
    <property type="match status" value="1"/>
</dbReference>
<comment type="cofactor">
    <cofactor evidence="10">
        <name>Zn(2+)</name>
        <dbReference type="ChEBI" id="CHEBI:29105"/>
    </cofactor>
    <text evidence="10">Binds 2 Zn(2+) ions.</text>
</comment>
<accession>A0AAN7S6Z4</accession>
<evidence type="ECO:0000313" key="14">
    <source>
        <dbReference type="Proteomes" id="UP001333110"/>
    </source>
</evidence>
<dbReference type="Gene3D" id="3.40.720.10">
    <property type="entry name" value="Alkaline Phosphatase, subunit A"/>
    <property type="match status" value="2"/>
</dbReference>
<keyword evidence="4" id="KW-0472">Membrane</keyword>
<comment type="similarity">
    <text evidence="2 11">Belongs to the alkaline phosphatase family.</text>
</comment>
<comment type="caution">
    <text evidence="13">The sequence shown here is derived from an EMBL/GenBank/DDBJ whole genome shotgun (WGS) entry which is preliminary data.</text>
</comment>
<evidence type="ECO:0000256" key="10">
    <source>
        <dbReference type="PIRSR" id="PIRSR601952-2"/>
    </source>
</evidence>
<evidence type="ECO:0000256" key="7">
    <source>
        <dbReference type="ARBA" id="ARBA00022833"/>
    </source>
</evidence>
<reference evidence="13 14" key="1">
    <citation type="journal article" date="2023" name="J. Hered.">
        <title>Chromosome-level genome of the wood stork (Mycteria americana) provides insight into avian chromosome evolution.</title>
        <authorList>
            <person name="Flamio R. Jr."/>
            <person name="Ramstad K.M."/>
        </authorList>
    </citation>
    <scope>NUCLEOTIDE SEQUENCE [LARGE SCALE GENOMIC DNA]</scope>
    <source>
        <strain evidence="13">JAX WOST 10</strain>
    </source>
</reference>
<dbReference type="EC" id="3.1.3.1" evidence="3 12"/>
<feature type="binding site" evidence="10">
    <location>
        <position position="566"/>
    </location>
    <ligand>
        <name>Zn(2+)</name>
        <dbReference type="ChEBI" id="CHEBI:29105"/>
        <label>2</label>
    </ligand>
</feature>
<keyword evidence="4" id="KW-0449">Lipoprotein</keyword>
<evidence type="ECO:0000256" key="12">
    <source>
        <dbReference type="RuleBase" id="RU003947"/>
    </source>
</evidence>
<keyword evidence="7 10" id="KW-0862">Zinc</keyword>
<keyword evidence="6 12" id="KW-0378">Hydrolase</keyword>
<keyword evidence="5 10" id="KW-0479">Metal-binding</keyword>
<dbReference type="InterPro" id="IPR017850">
    <property type="entry name" value="Alkaline_phosphatase_core_sf"/>
</dbReference>
<dbReference type="GO" id="GO:0004035">
    <property type="term" value="F:alkaline phosphatase activity"/>
    <property type="evidence" value="ECO:0007669"/>
    <property type="project" value="UniProtKB-EC"/>
</dbReference>
<feature type="binding site" evidence="10">
    <location>
        <position position="362"/>
    </location>
    <ligand>
        <name>Mg(2+)</name>
        <dbReference type="ChEBI" id="CHEBI:18420"/>
    </ligand>
</feature>
<dbReference type="EMBL" id="JAUNZN010000006">
    <property type="protein sequence ID" value="KAK4820158.1"/>
    <property type="molecule type" value="Genomic_DNA"/>
</dbReference>
<comment type="cofactor">
    <cofactor evidence="10">
        <name>Mg(2+)</name>
        <dbReference type="ChEBI" id="CHEBI:18420"/>
    </cofactor>
    <text evidence="10">Binds 1 Mg(2+) ion.</text>
</comment>
<dbReference type="Proteomes" id="UP001333110">
    <property type="component" value="Unassembled WGS sequence"/>
</dbReference>
<evidence type="ECO:0000256" key="11">
    <source>
        <dbReference type="RuleBase" id="RU003946"/>
    </source>
</evidence>
<dbReference type="InterPro" id="IPR018299">
    <property type="entry name" value="Alkaline_phosphatase_AS"/>
</dbReference>
<dbReference type="PRINTS" id="PR00113">
    <property type="entry name" value="ALKPHPHTASE"/>
</dbReference>
<evidence type="ECO:0000256" key="9">
    <source>
        <dbReference type="PIRSR" id="PIRSR601952-1"/>
    </source>
</evidence>
<feature type="binding site" evidence="10">
    <location>
        <position position="520"/>
    </location>
    <ligand>
        <name>Mg(2+)</name>
        <dbReference type="ChEBI" id="CHEBI:18420"/>
    </ligand>
</feature>
<feature type="binding site" evidence="10">
    <location>
        <position position="227"/>
    </location>
    <ligand>
        <name>Zn(2+)</name>
        <dbReference type="ChEBI" id="CHEBI:29105"/>
        <label>2</label>
    </ligand>
</feature>
<evidence type="ECO:0000256" key="2">
    <source>
        <dbReference type="ARBA" id="ARBA00005984"/>
    </source>
</evidence>
<evidence type="ECO:0000256" key="5">
    <source>
        <dbReference type="ARBA" id="ARBA00022723"/>
    </source>
</evidence>
<dbReference type="PANTHER" id="PTHR11596:SF30">
    <property type="entry name" value="INTESTINAL-TYPE ALKALINE PHOSPHATASE"/>
    <property type="match status" value="1"/>
</dbReference>
<keyword evidence="14" id="KW-1185">Reference proteome</keyword>
<feature type="binding site" evidence="10">
    <location>
        <position position="364"/>
    </location>
    <ligand>
        <name>Mg(2+)</name>
        <dbReference type="ChEBI" id="CHEBI:18420"/>
    </ligand>
</feature>
<evidence type="ECO:0000256" key="6">
    <source>
        <dbReference type="ARBA" id="ARBA00022801"/>
    </source>
</evidence>
<evidence type="ECO:0000256" key="1">
    <source>
        <dbReference type="ARBA" id="ARBA00004609"/>
    </source>
</evidence>
<evidence type="ECO:0000256" key="8">
    <source>
        <dbReference type="ARBA" id="ARBA00022842"/>
    </source>
</evidence>
<evidence type="ECO:0000256" key="3">
    <source>
        <dbReference type="ARBA" id="ARBA00012647"/>
    </source>
</evidence>